<dbReference type="RefSeq" id="WP_345403469.1">
    <property type="nucleotide sequence ID" value="NZ_BAABLA010000114.1"/>
</dbReference>
<organism evidence="7 8">
    <name type="scientific">Haloechinothrix salitolerans</name>
    <dbReference type="NCBI Taxonomy" id="926830"/>
    <lineage>
        <taxon>Bacteria</taxon>
        <taxon>Bacillati</taxon>
        <taxon>Actinomycetota</taxon>
        <taxon>Actinomycetes</taxon>
        <taxon>Pseudonocardiales</taxon>
        <taxon>Pseudonocardiaceae</taxon>
        <taxon>Haloechinothrix</taxon>
    </lineage>
</organism>
<dbReference type="InterPro" id="IPR058031">
    <property type="entry name" value="AAA_lid_NorR"/>
</dbReference>
<reference evidence="8" key="1">
    <citation type="journal article" date="2019" name="Int. J. Syst. Evol. Microbiol.">
        <title>The Global Catalogue of Microorganisms (GCM) 10K type strain sequencing project: providing services to taxonomists for standard genome sequencing and annotation.</title>
        <authorList>
            <consortium name="The Broad Institute Genomics Platform"/>
            <consortium name="The Broad Institute Genome Sequencing Center for Infectious Disease"/>
            <person name="Wu L."/>
            <person name="Ma J."/>
        </authorList>
    </citation>
    <scope>NUCLEOTIDE SEQUENCE [LARGE SCALE GENOMIC DNA]</scope>
    <source>
        <strain evidence="8">KCTC 32255</strain>
    </source>
</reference>
<dbReference type="PROSITE" id="PS50045">
    <property type="entry name" value="SIGMA54_INTERACT_4"/>
    <property type="match status" value="1"/>
</dbReference>
<dbReference type="Gene3D" id="1.10.10.60">
    <property type="entry name" value="Homeodomain-like"/>
    <property type="match status" value="1"/>
</dbReference>
<evidence type="ECO:0000256" key="5">
    <source>
        <dbReference type="ARBA" id="ARBA00023163"/>
    </source>
</evidence>
<protein>
    <submittedName>
        <fullName evidence="7">Sigma-54-dependent Fis family transcriptional regulator</fullName>
    </submittedName>
</protein>
<dbReference type="EMBL" id="JBHSXX010000001">
    <property type="protein sequence ID" value="MFC6867398.1"/>
    <property type="molecule type" value="Genomic_DNA"/>
</dbReference>
<dbReference type="Gene3D" id="3.40.50.300">
    <property type="entry name" value="P-loop containing nucleotide triphosphate hydrolases"/>
    <property type="match status" value="1"/>
</dbReference>
<dbReference type="InterPro" id="IPR027417">
    <property type="entry name" value="P-loop_NTPase"/>
</dbReference>
<gene>
    <name evidence="7" type="ORF">ACFQGD_09575</name>
</gene>
<dbReference type="InterPro" id="IPR003018">
    <property type="entry name" value="GAF"/>
</dbReference>
<feature type="domain" description="Sigma-54 factor interaction" evidence="6">
    <location>
        <begin position="347"/>
        <end position="518"/>
    </location>
</feature>
<evidence type="ECO:0000256" key="4">
    <source>
        <dbReference type="ARBA" id="ARBA00023125"/>
    </source>
</evidence>
<keyword evidence="5" id="KW-0804">Transcription</keyword>
<evidence type="ECO:0000256" key="3">
    <source>
        <dbReference type="ARBA" id="ARBA00023015"/>
    </source>
</evidence>
<keyword evidence="8" id="KW-1185">Reference proteome</keyword>
<evidence type="ECO:0000313" key="8">
    <source>
        <dbReference type="Proteomes" id="UP001596337"/>
    </source>
</evidence>
<dbReference type="InterPro" id="IPR002078">
    <property type="entry name" value="Sigma_54_int"/>
</dbReference>
<dbReference type="PANTHER" id="PTHR32071">
    <property type="entry name" value="TRANSCRIPTIONAL REGULATORY PROTEIN"/>
    <property type="match status" value="1"/>
</dbReference>
<dbReference type="InterPro" id="IPR009057">
    <property type="entry name" value="Homeodomain-like_sf"/>
</dbReference>
<dbReference type="Pfam" id="PF25601">
    <property type="entry name" value="AAA_lid_14"/>
    <property type="match status" value="1"/>
</dbReference>
<dbReference type="PANTHER" id="PTHR32071:SF122">
    <property type="entry name" value="SIGMA FACTOR"/>
    <property type="match status" value="1"/>
</dbReference>
<evidence type="ECO:0000256" key="1">
    <source>
        <dbReference type="ARBA" id="ARBA00022741"/>
    </source>
</evidence>
<dbReference type="Pfam" id="PF02954">
    <property type="entry name" value="HTH_8"/>
    <property type="match status" value="1"/>
</dbReference>
<keyword evidence="4" id="KW-0238">DNA-binding</keyword>
<dbReference type="Proteomes" id="UP001596337">
    <property type="component" value="Unassembled WGS sequence"/>
</dbReference>
<keyword evidence="3" id="KW-0805">Transcription regulation</keyword>
<dbReference type="SUPFAM" id="SSF52540">
    <property type="entry name" value="P-loop containing nucleoside triphosphate hydrolases"/>
    <property type="match status" value="1"/>
</dbReference>
<keyword evidence="1" id="KW-0547">Nucleotide-binding</keyword>
<dbReference type="PRINTS" id="PR01590">
    <property type="entry name" value="HTHFIS"/>
</dbReference>
<dbReference type="Pfam" id="PF01590">
    <property type="entry name" value="GAF"/>
    <property type="match status" value="1"/>
</dbReference>
<sequence length="591" mass="65203">MTQLEGRDATQVATARERFLSAENVHSGEVRDTILKSWRRSKSLRVAADRIQLPFIKDPERDTPLTRSAAPILRRLQDQLNDLPVSVILTDPNGVVLDRRTDDTNLERYLDRVQLAPGFSYAEEYVGTNGIGTALEGLQPAAVFGHEHYAESLDTLGCAGVPIRHPTSGQVLGLLDLTCWRKEAGPLLMTLAKATAKDIEQELTSQVGQRELSLFTEYLRACKRGHGLVFALDNDLVVTNEHAREVLSPQDQDALLAKAAEALCRREHVTIDVDLPSGGRARMSFTPVTSPVGPAGGVVRAKLTRRAELPNVNIDHGPMLPGVVGSGALWVHACQEIDNHHSVREWLLVEGEPGVGKHTVIKGVHARSCPTEPYIMIDFAAQNNNDGEWSRRLRQSLMDGDGTLVLRHIDALPTEYRPVLARELSAASAGATPWVVATSSSSREHIGQDLLRHFPTSVTVPPLRHHIDDLNELVPFLLLQLSKDTWLMCARSTVQLLMRSSWPGNVAQLRKVLRKVMLHRRSGTVQPDDLPPECRSVARRVLTPLESMERDAIVQALLDAEGNKTTAARALGVSRATIYRKIREYGIDVPA</sequence>
<accession>A0ABW2BXU5</accession>
<dbReference type="InterPro" id="IPR029016">
    <property type="entry name" value="GAF-like_dom_sf"/>
</dbReference>
<dbReference type="Gene3D" id="3.30.450.40">
    <property type="match status" value="1"/>
</dbReference>
<evidence type="ECO:0000256" key="2">
    <source>
        <dbReference type="ARBA" id="ARBA00022840"/>
    </source>
</evidence>
<keyword evidence="2" id="KW-0067">ATP-binding</keyword>
<name>A0ABW2BXU5_9PSEU</name>
<evidence type="ECO:0000313" key="7">
    <source>
        <dbReference type="EMBL" id="MFC6867398.1"/>
    </source>
</evidence>
<dbReference type="Gene3D" id="1.10.8.60">
    <property type="match status" value="1"/>
</dbReference>
<comment type="caution">
    <text evidence="7">The sequence shown here is derived from an EMBL/GenBank/DDBJ whole genome shotgun (WGS) entry which is preliminary data.</text>
</comment>
<evidence type="ECO:0000259" key="6">
    <source>
        <dbReference type="PROSITE" id="PS50045"/>
    </source>
</evidence>
<dbReference type="SUPFAM" id="SSF46689">
    <property type="entry name" value="Homeodomain-like"/>
    <property type="match status" value="1"/>
</dbReference>
<dbReference type="InterPro" id="IPR002197">
    <property type="entry name" value="HTH_Fis"/>
</dbReference>
<proteinExistence type="predicted"/>